<gene>
    <name evidence="1" type="ORF">MRS75_06900</name>
</gene>
<proteinExistence type="predicted"/>
<keyword evidence="2" id="KW-1185">Reference proteome</keyword>
<sequence>MKRRFAFCGLIAPAKDLAVRTWAPFLNMKENRMGRYDSKVVALDALDEHAMKSPAIGEKPPIMIKDQRTGADRNG</sequence>
<dbReference type="AlphaFoldDB" id="A0AAE3QET0"/>
<comment type="caution">
    <text evidence="1">The sequence shown here is derived from an EMBL/GenBank/DDBJ whole genome shotgun (WGS) entry which is preliminary data.</text>
</comment>
<accession>A0AAE3QET0</accession>
<dbReference type="Proteomes" id="UP001161580">
    <property type="component" value="Unassembled WGS sequence"/>
</dbReference>
<evidence type="ECO:0000313" key="1">
    <source>
        <dbReference type="EMBL" id="MDI7921813.1"/>
    </source>
</evidence>
<reference evidence="1" key="1">
    <citation type="submission" date="2022-03" db="EMBL/GenBank/DDBJ databases">
        <title>Fererhizobium litorale gen. nov., sp. nov., isolated from sandy sediments of the Sea of Japan seashore.</title>
        <authorList>
            <person name="Romanenko L."/>
            <person name="Kurilenko V."/>
            <person name="Otstavnykh N."/>
            <person name="Svetashev V."/>
            <person name="Tekutyeva L."/>
            <person name="Isaeva M."/>
            <person name="Mikhailov V."/>
        </authorList>
    </citation>
    <scope>NUCLEOTIDE SEQUENCE</scope>
    <source>
        <strain evidence="1">KMM 9576</strain>
    </source>
</reference>
<dbReference type="EMBL" id="JALDYZ010000003">
    <property type="protein sequence ID" value="MDI7921813.1"/>
    <property type="molecule type" value="Genomic_DNA"/>
</dbReference>
<name>A0AAE3QET0_9HYPH</name>
<evidence type="ECO:0000313" key="2">
    <source>
        <dbReference type="Proteomes" id="UP001161580"/>
    </source>
</evidence>
<dbReference type="RefSeq" id="WP_311786161.1">
    <property type="nucleotide sequence ID" value="NZ_JALDYY010000003.1"/>
</dbReference>
<organism evidence="1 2">
    <name type="scientific">Ferirhizobium litorale</name>
    <dbReference type="NCBI Taxonomy" id="2927786"/>
    <lineage>
        <taxon>Bacteria</taxon>
        <taxon>Pseudomonadati</taxon>
        <taxon>Pseudomonadota</taxon>
        <taxon>Alphaproteobacteria</taxon>
        <taxon>Hyphomicrobiales</taxon>
        <taxon>Rhizobiaceae</taxon>
        <taxon>Ferirhizobium</taxon>
    </lineage>
</organism>
<protein>
    <submittedName>
        <fullName evidence="1">Uncharacterized protein</fullName>
    </submittedName>
</protein>